<feature type="domain" description="Ketoreductase" evidence="4">
    <location>
        <begin position="5"/>
        <end position="194"/>
    </location>
</feature>
<dbReference type="AlphaFoldDB" id="A0A6I6ML14"/>
<dbReference type="InterPro" id="IPR051687">
    <property type="entry name" value="Peroxisomal_Beta-Oxidation"/>
</dbReference>
<accession>A0A6I6ML14</accession>
<dbReference type="KEGG" id="tsv:DSM104635_00466"/>
<dbReference type="Pfam" id="PF13561">
    <property type="entry name" value="adh_short_C2"/>
    <property type="match status" value="1"/>
</dbReference>
<dbReference type="PRINTS" id="PR00080">
    <property type="entry name" value="SDRFAMILY"/>
</dbReference>
<dbReference type="Gene3D" id="3.40.50.720">
    <property type="entry name" value="NAD(P)-binding Rossmann-like Domain"/>
    <property type="match status" value="1"/>
</dbReference>
<evidence type="ECO:0000313" key="5">
    <source>
        <dbReference type="EMBL" id="QGZ93654.1"/>
    </source>
</evidence>
<evidence type="ECO:0000256" key="2">
    <source>
        <dbReference type="ARBA" id="ARBA00066641"/>
    </source>
</evidence>
<organism evidence="5 6">
    <name type="scientific">Terricaulis silvestris</name>
    <dbReference type="NCBI Taxonomy" id="2686094"/>
    <lineage>
        <taxon>Bacteria</taxon>
        <taxon>Pseudomonadati</taxon>
        <taxon>Pseudomonadota</taxon>
        <taxon>Alphaproteobacteria</taxon>
        <taxon>Caulobacterales</taxon>
        <taxon>Caulobacteraceae</taxon>
        <taxon>Terricaulis</taxon>
    </lineage>
</organism>
<protein>
    <recommendedName>
        <fullName evidence="3">D-xylose 1-dehydrogenase</fullName>
        <ecNumber evidence="2">1.1.1.175</ecNumber>
    </recommendedName>
</protein>
<dbReference type="FunFam" id="3.40.50.720:FF:000084">
    <property type="entry name" value="Short-chain dehydrogenase reductase"/>
    <property type="match status" value="1"/>
</dbReference>
<comment type="similarity">
    <text evidence="1">Belongs to the short-chain dehydrogenases/reductases (SDR) family.</text>
</comment>
<dbReference type="InterPro" id="IPR036291">
    <property type="entry name" value="NAD(P)-bd_dom_sf"/>
</dbReference>
<keyword evidence="6" id="KW-1185">Reference proteome</keyword>
<gene>
    <name evidence="5" type="ORF">DSM104635_00466</name>
</gene>
<keyword evidence="5" id="KW-0560">Oxidoreductase</keyword>
<dbReference type="CDD" id="cd05233">
    <property type="entry name" value="SDR_c"/>
    <property type="match status" value="1"/>
</dbReference>
<reference evidence="6" key="1">
    <citation type="submission" date="2019-12" db="EMBL/GenBank/DDBJ databases">
        <title>Complete genome of Terracaulis silvestris 0127_4.</title>
        <authorList>
            <person name="Vieira S."/>
            <person name="Riedel T."/>
            <person name="Sproer C."/>
            <person name="Pascual J."/>
            <person name="Boedeker C."/>
            <person name="Overmann J."/>
        </authorList>
    </citation>
    <scope>NUCLEOTIDE SEQUENCE [LARGE SCALE GENOMIC DNA]</scope>
    <source>
        <strain evidence="6">0127_4</strain>
    </source>
</reference>
<dbReference type="Proteomes" id="UP000431269">
    <property type="component" value="Chromosome"/>
</dbReference>
<evidence type="ECO:0000256" key="1">
    <source>
        <dbReference type="ARBA" id="ARBA00006484"/>
    </source>
</evidence>
<evidence type="ECO:0000259" key="4">
    <source>
        <dbReference type="SMART" id="SM00822"/>
    </source>
</evidence>
<dbReference type="SUPFAM" id="SSF51735">
    <property type="entry name" value="NAD(P)-binding Rossmann-fold domains"/>
    <property type="match status" value="1"/>
</dbReference>
<dbReference type="InterPro" id="IPR002347">
    <property type="entry name" value="SDR_fam"/>
</dbReference>
<sequence length="297" mass="31292">MLDGKVAIVTGAGGAIGAAVAKHLAASGAHVVVNDLGGGVTGSGRDAGPAQRIADAIAAAGGEASAGSEDVSDWADAQRLVQRALDTFGHLDIVINNAAIQDFVNFEETSFDHFDKHMRVNVYGCFNVARAAAPVFVKAQAGAYVHMTSSTGLIGMAGNAPYMTSKAALIGLSRSIALDMAKYNVRSNCLAPAAVSRMSPKRADEATEALYRDRMRPELVAPITTYLASDAAAGVTGQIFGVRGTELYLYSQPRPIRTLQRNDGWSLESIAEQVGPTWRAALTPLEDTYHVFSWPPL</sequence>
<dbReference type="GO" id="GO:0047838">
    <property type="term" value="F:D-xylose 1-dehydrogenase (NAD+) activity"/>
    <property type="evidence" value="ECO:0007669"/>
    <property type="project" value="UniProtKB-EC"/>
</dbReference>
<dbReference type="PANTHER" id="PTHR45024:SF3">
    <property type="entry name" value="BLL2957 PROTEIN"/>
    <property type="match status" value="1"/>
</dbReference>
<dbReference type="SMART" id="SM00822">
    <property type="entry name" value="PKS_KR"/>
    <property type="match status" value="1"/>
</dbReference>
<dbReference type="RefSeq" id="WP_158764653.1">
    <property type="nucleotide sequence ID" value="NZ_CP047045.1"/>
</dbReference>
<proteinExistence type="inferred from homology"/>
<dbReference type="PRINTS" id="PR00081">
    <property type="entry name" value="GDHRDH"/>
</dbReference>
<evidence type="ECO:0000313" key="6">
    <source>
        <dbReference type="Proteomes" id="UP000431269"/>
    </source>
</evidence>
<dbReference type="InterPro" id="IPR057326">
    <property type="entry name" value="KR_dom"/>
</dbReference>
<dbReference type="EMBL" id="CP047045">
    <property type="protein sequence ID" value="QGZ93654.1"/>
    <property type="molecule type" value="Genomic_DNA"/>
</dbReference>
<dbReference type="EC" id="1.1.1.175" evidence="2"/>
<evidence type="ECO:0000256" key="3">
    <source>
        <dbReference type="ARBA" id="ARBA00069939"/>
    </source>
</evidence>
<dbReference type="PANTHER" id="PTHR45024">
    <property type="entry name" value="DEHYDROGENASES, SHORT CHAIN"/>
    <property type="match status" value="1"/>
</dbReference>
<name>A0A6I6ML14_9CAUL</name>